<evidence type="ECO:0000256" key="5">
    <source>
        <dbReference type="HAMAP-Rule" id="MF_00767"/>
    </source>
</evidence>
<evidence type="ECO:0000256" key="2">
    <source>
        <dbReference type="ARBA" id="ARBA00022723"/>
    </source>
</evidence>
<comment type="function">
    <text evidence="5">Transforms N(2)-succinylglutamate into succinate and glutamate.</text>
</comment>
<dbReference type="SUPFAM" id="SSF53187">
    <property type="entry name" value="Zn-dependent exopeptidases"/>
    <property type="match status" value="1"/>
</dbReference>
<feature type="binding site" evidence="5">
    <location>
        <position position="166"/>
    </location>
    <ligand>
        <name>Zn(2+)</name>
        <dbReference type="ChEBI" id="CHEBI:29105"/>
    </ligand>
</feature>
<dbReference type="InterPro" id="IPR007036">
    <property type="entry name" value="Aste_AspA_hybrid_dom"/>
</dbReference>
<evidence type="ECO:0000256" key="4">
    <source>
        <dbReference type="ARBA" id="ARBA00022833"/>
    </source>
</evidence>
<keyword evidence="3 5" id="KW-0378">Hydrolase</keyword>
<dbReference type="RefSeq" id="WP_058373478.1">
    <property type="nucleotide sequence ID" value="NZ_CP011034.1"/>
</dbReference>
<dbReference type="PATRIC" id="fig|1315283.4.peg.1751"/>
<dbReference type="GO" id="GO:0009017">
    <property type="term" value="F:succinylglutamate desuccinylase activity"/>
    <property type="evidence" value="ECO:0007669"/>
    <property type="project" value="UniProtKB-UniRule"/>
</dbReference>
<evidence type="ECO:0000256" key="1">
    <source>
        <dbReference type="ARBA" id="ARBA00022503"/>
    </source>
</evidence>
<dbReference type="EMBL" id="CP011034">
    <property type="protein sequence ID" value="ALS33159.1"/>
    <property type="molecule type" value="Genomic_DNA"/>
</dbReference>
<dbReference type="EC" id="3.5.1.96" evidence="5 6"/>
<dbReference type="GO" id="GO:0019545">
    <property type="term" value="P:L-arginine catabolic process to succinate"/>
    <property type="evidence" value="ECO:0007669"/>
    <property type="project" value="UniProtKB-UniRule"/>
</dbReference>
<evidence type="ECO:0000259" key="7">
    <source>
        <dbReference type="Pfam" id="PF04952"/>
    </source>
</evidence>
<reference evidence="9 10" key="1">
    <citation type="submission" date="2015-03" db="EMBL/GenBank/DDBJ databases">
        <authorList>
            <person name="Murphy D."/>
        </authorList>
    </citation>
    <scope>NUCLEOTIDE SEQUENCE [LARGE SCALE GENOMIC DNA]</scope>
    <source>
        <strain evidence="9 10">KMM 520</strain>
    </source>
</reference>
<name>A0A0U2WDP5_9GAMM</name>
<dbReference type="Pfam" id="PF24827">
    <property type="entry name" value="AstE_AspA_cat"/>
    <property type="match status" value="1"/>
</dbReference>
<comment type="pathway">
    <text evidence="5">Amino-acid degradation; L-arginine degradation via AST pathway; L-glutamate and succinate from L-arginine: step 5/5.</text>
</comment>
<evidence type="ECO:0000256" key="6">
    <source>
        <dbReference type="NCBIfam" id="TIGR03242"/>
    </source>
</evidence>
<evidence type="ECO:0000313" key="10">
    <source>
        <dbReference type="Proteomes" id="UP000065261"/>
    </source>
</evidence>
<keyword evidence="4 5" id="KW-0862">Zinc</keyword>
<dbReference type="UniPathway" id="UPA00185">
    <property type="reaction ID" value="UER00283"/>
</dbReference>
<evidence type="ECO:0000313" key="9">
    <source>
        <dbReference type="EMBL" id="ALS33159.1"/>
    </source>
</evidence>
<dbReference type="GO" id="GO:0016788">
    <property type="term" value="F:hydrolase activity, acting on ester bonds"/>
    <property type="evidence" value="ECO:0007669"/>
    <property type="project" value="UniProtKB-UniRule"/>
</dbReference>
<dbReference type="Gene3D" id="3.40.630.10">
    <property type="entry name" value="Zn peptidases"/>
    <property type="match status" value="1"/>
</dbReference>
<dbReference type="GO" id="GO:0008270">
    <property type="term" value="F:zinc ion binding"/>
    <property type="evidence" value="ECO:0007669"/>
    <property type="project" value="UniProtKB-UniRule"/>
</dbReference>
<feature type="domain" description="AstE/AspA barrel-sandwich hybrid" evidence="7">
    <location>
        <begin position="270"/>
        <end position="343"/>
    </location>
</feature>
<dbReference type="PANTHER" id="PTHR15162">
    <property type="entry name" value="ASPARTOACYLASE"/>
    <property type="match status" value="1"/>
</dbReference>
<comment type="cofactor">
    <cofactor evidence="5">
        <name>Zn(2+)</name>
        <dbReference type="ChEBI" id="CHEBI:29105"/>
    </cofactor>
    <text evidence="5">Binds 1 zinc ion per subunit.</text>
</comment>
<organism evidence="9">
    <name type="scientific">Pseudoalteromonas translucida KMM 520</name>
    <dbReference type="NCBI Taxonomy" id="1315283"/>
    <lineage>
        <taxon>Bacteria</taxon>
        <taxon>Pseudomonadati</taxon>
        <taxon>Pseudomonadota</taxon>
        <taxon>Gammaproteobacteria</taxon>
        <taxon>Alteromonadales</taxon>
        <taxon>Pseudoalteromonadaceae</taxon>
        <taxon>Pseudoalteromonas</taxon>
    </lineage>
</organism>
<feature type="binding site" evidence="5">
    <location>
        <position position="69"/>
    </location>
    <ligand>
        <name>Zn(2+)</name>
        <dbReference type="ChEBI" id="CHEBI:29105"/>
    </ligand>
</feature>
<dbReference type="InterPro" id="IPR055438">
    <property type="entry name" value="AstE_AspA_cat"/>
</dbReference>
<feature type="active site" evidence="5">
    <location>
        <position position="230"/>
    </location>
</feature>
<evidence type="ECO:0000256" key="3">
    <source>
        <dbReference type="ARBA" id="ARBA00022801"/>
    </source>
</evidence>
<evidence type="ECO:0000259" key="8">
    <source>
        <dbReference type="Pfam" id="PF24827"/>
    </source>
</evidence>
<dbReference type="CDD" id="cd03855">
    <property type="entry name" value="M14_ASTE"/>
    <property type="match status" value="1"/>
</dbReference>
<dbReference type="Pfam" id="PF04952">
    <property type="entry name" value="AstE_AspA_hybrid"/>
    <property type="match status" value="1"/>
</dbReference>
<dbReference type="OrthoDB" id="5290473at2"/>
<dbReference type="NCBIfam" id="TIGR03242">
    <property type="entry name" value="arg_catab_astE"/>
    <property type="match status" value="1"/>
</dbReference>
<dbReference type="Proteomes" id="UP000065261">
    <property type="component" value="Chromosome I"/>
</dbReference>
<dbReference type="GO" id="GO:0019544">
    <property type="term" value="P:L-arginine catabolic process to L-glutamate"/>
    <property type="evidence" value="ECO:0007669"/>
    <property type="project" value="UniProtKB-UniRule"/>
</dbReference>
<dbReference type="PIRSF" id="PIRSF017020">
    <property type="entry name" value="AstE"/>
    <property type="match status" value="1"/>
</dbReference>
<gene>
    <name evidence="5 9" type="primary">astE</name>
    <name evidence="9" type="ORF">PTRA_a2028</name>
</gene>
<comment type="similarity">
    <text evidence="5">Belongs to the AspA/AstE family. Succinylglutamate desuccinylase subfamily.</text>
</comment>
<keyword evidence="2 5" id="KW-0479">Metal-binding</keyword>
<feature type="domain" description="Succinylglutamate desuccinylase/Aspartoacylase catalytic" evidence="8">
    <location>
        <begin position="60"/>
        <end position="256"/>
    </location>
</feature>
<keyword evidence="1 5" id="KW-0056">Arginine metabolism</keyword>
<dbReference type="AlphaFoldDB" id="A0A0U2WDP5"/>
<dbReference type="InterPro" id="IPR016681">
    <property type="entry name" value="SuccinylGlu_desuccinylase"/>
</dbReference>
<feature type="binding site" evidence="5">
    <location>
        <position position="72"/>
    </location>
    <ligand>
        <name>Zn(2+)</name>
        <dbReference type="ChEBI" id="CHEBI:29105"/>
    </ligand>
</feature>
<dbReference type="NCBIfam" id="NF003706">
    <property type="entry name" value="PRK05324.1"/>
    <property type="match status" value="1"/>
</dbReference>
<sequence>MSATIPDYIEELKQTGDFLTLSRNNEWHLAAGEFTLNNGTVVTIHDTGVIEFQPATVSSKDVVYSSAVHGNETAPIEICDELIKQIIAGELLLKQRALFIFGNPQSINIGLRFVEENLNRLFNGHHTVEGVPMNNERTRAAKLEQYVSDFFSRGEQGSSRCHYDLHTAIRGSKNEKFAVYPYLHGKPWKKSQLQFLLSCGVNTVLMMKSPATTFSYYSSFVHGADSFTVELGQVKPFGENDMSRFAKTKKTLTALISQDNVDYPEFNADEFELFTVHRTINRTQNEFSFPFSDQAENFTGFAKGELLATDGDTPYYADVQGEAIIFPNANVAIGQRALLTVVPMAIDSNFI</sequence>
<accession>A0A0U2WDP5</accession>
<dbReference type="InterPro" id="IPR050178">
    <property type="entry name" value="AspA/AstE_fam"/>
</dbReference>
<dbReference type="HAMAP" id="MF_00767">
    <property type="entry name" value="Arg_catab_AstE"/>
    <property type="match status" value="1"/>
</dbReference>
<dbReference type="PANTHER" id="PTHR15162:SF7">
    <property type="entry name" value="SUCCINYLGLUTAMATE DESUCCINYLASE"/>
    <property type="match status" value="1"/>
</dbReference>
<protein>
    <recommendedName>
        <fullName evidence="5 6">Succinylglutamate desuccinylase</fullName>
        <ecNumber evidence="5 6">3.5.1.96</ecNumber>
    </recommendedName>
</protein>
<dbReference type="KEGG" id="ptn:PTRA_a2028"/>
<comment type="catalytic activity">
    <reaction evidence="5">
        <text>N-succinyl-L-glutamate + H2O = L-glutamate + succinate</text>
        <dbReference type="Rhea" id="RHEA:15169"/>
        <dbReference type="ChEBI" id="CHEBI:15377"/>
        <dbReference type="ChEBI" id="CHEBI:29985"/>
        <dbReference type="ChEBI" id="CHEBI:30031"/>
        <dbReference type="ChEBI" id="CHEBI:58763"/>
        <dbReference type="EC" id="3.5.1.96"/>
    </reaction>
</comment>
<proteinExistence type="inferred from homology"/>